<dbReference type="InterPro" id="IPR001155">
    <property type="entry name" value="OxRdtase_FMN_N"/>
</dbReference>
<evidence type="ECO:0000259" key="11">
    <source>
        <dbReference type="Pfam" id="PF07992"/>
    </source>
</evidence>
<evidence type="ECO:0000256" key="7">
    <source>
        <dbReference type="ARBA" id="ARBA00023002"/>
    </source>
</evidence>
<comment type="cofactor">
    <cofactor evidence="2">
        <name>[4Fe-4S] cluster</name>
        <dbReference type="ChEBI" id="CHEBI:49883"/>
    </cofactor>
</comment>
<evidence type="ECO:0000259" key="10">
    <source>
        <dbReference type="Pfam" id="PF00724"/>
    </source>
</evidence>
<evidence type="ECO:0000313" key="12">
    <source>
        <dbReference type="EMBL" id="MFC3284646.1"/>
    </source>
</evidence>
<dbReference type="Gene3D" id="3.20.20.70">
    <property type="entry name" value="Aldolase class I"/>
    <property type="match status" value="1"/>
</dbReference>
<evidence type="ECO:0000313" key="13">
    <source>
        <dbReference type="Proteomes" id="UP001595579"/>
    </source>
</evidence>
<feature type="domain" description="FAD/NAD(P)-binding" evidence="11">
    <location>
        <begin position="392"/>
        <end position="658"/>
    </location>
</feature>
<proteinExistence type="inferred from homology"/>
<reference evidence="13" key="1">
    <citation type="journal article" date="2019" name="Int. J. Syst. Evol. Microbiol.">
        <title>The Global Catalogue of Microorganisms (GCM) 10K type strain sequencing project: providing services to taxonomists for standard genome sequencing and annotation.</title>
        <authorList>
            <consortium name="The Broad Institute Genomics Platform"/>
            <consortium name="The Broad Institute Genome Sequencing Center for Infectious Disease"/>
            <person name="Wu L."/>
            <person name="Ma J."/>
        </authorList>
    </citation>
    <scope>NUCLEOTIDE SEQUENCE [LARGE SCALE GENOMIC DNA]</scope>
    <source>
        <strain evidence="13">CECT 7698</strain>
    </source>
</reference>
<dbReference type="Pfam" id="PF07992">
    <property type="entry name" value="Pyr_redox_2"/>
    <property type="match status" value="1"/>
</dbReference>
<dbReference type="PANTHER" id="PTHR42917">
    <property type="entry name" value="2,4-DIENOYL-COA REDUCTASE"/>
    <property type="match status" value="1"/>
</dbReference>
<keyword evidence="4" id="KW-0285">Flavoprotein</keyword>
<dbReference type="InterPro" id="IPR013785">
    <property type="entry name" value="Aldolase_TIM"/>
</dbReference>
<dbReference type="SUPFAM" id="SSF51395">
    <property type="entry name" value="FMN-linked oxidoreductases"/>
    <property type="match status" value="1"/>
</dbReference>
<accession>A0ABV7LR78</accession>
<organism evidence="12 13">
    <name type="scientific">Litchfieldella rifensis</name>
    <dbReference type="NCBI Taxonomy" id="762643"/>
    <lineage>
        <taxon>Bacteria</taxon>
        <taxon>Pseudomonadati</taxon>
        <taxon>Pseudomonadota</taxon>
        <taxon>Gammaproteobacteria</taxon>
        <taxon>Oceanospirillales</taxon>
        <taxon>Halomonadaceae</taxon>
        <taxon>Litchfieldella</taxon>
    </lineage>
</organism>
<gene>
    <name evidence="12" type="ORF">ACFOEV_13660</name>
</gene>
<keyword evidence="8" id="KW-0408">Iron</keyword>
<keyword evidence="6" id="KW-0479">Metal-binding</keyword>
<evidence type="ECO:0000256" key="2">
    <source>
        <dbReference type="ARBA" id="ARBA00001966"/>
    </source>
</evidence>
<keyword evidence="5" id="KW-0288">FMN</keyword>
<evidence type="ECO:0000256" key="3">
    <source>
        <dbReference type="ARBA" id="ARBA00011048"/>
    </source>
</evidence>
<sequence length="685" mass="74664">MSYSCLNFAASEASTVTDYPHLFRPLELGAVTLPNRILMGSMHTNLEEAPDGFARLAAFYAERARAGVGLIVTGGIAPNPEGAVFEGAAKLTSAEEAAQHRQVTEAVHAEAGLICLQILHAGRYAYSAEPVAPSAIRAPINPVVPRELTAEDVERQIEDYVRCAQLAREAGYDGVEVMGSEGYLINQFICTRTNRRSDAWGGEFENRIRFPVEIVKRIREILGPDFLVIFRLSMIDLVEEGSSWQEVVALGRAIEAAGASLINTGIGWHEARVPTIVTSVPRAVFTEVTRRMKAELSIPLITTNRINMPEIAERVLADGHADMVSMARPFLADPEWVVKAREGRGREINTCIACNQACLDHTFEGKLTSCLVNPRACHETELEIVPVEMPRDIAVVGGGPAGLATAVTAASRGHRVVLFERGGELGGQFNYARKIPGKEEFDETLRYYKAMLDKYGVTVRLNIDVDVQILKGFDAVVLATGVRPRELDLPGIEHPKVMRYPTAIIHPERVGRRVAIIGAGGIGFDVAELLTHIGHPAQDPRAWCDEWGVDLEVGERGGLKRPARPETPRQVTLLQRKTSKPGKELGKTTGWVHRASLKHRGVETLAGCEYQGIDDEGLHIRLEGEPRLLEVDSIVICAGQEPVRDLLAPLQEAGVAVHVIGGADEAAELDAKRAIEQGTRLAAIL</sequence>
<name>A0ABV7LR78_9GAMM</name>
<keyword evidence="9" id="KW-0411">Iron-sulfur</keyword>
<dbReference type="InterPro" id="IPR036188">
    <property type="entry name" value="FAD/NAD-bd_sf"/>
</dbReference>
<dbReference type="PRINTS" id="PR00368">
    <property type="entry name" value="FADPNR"/>
</dbReference>
<dbReference type="EMBL" id="JBHRUG010000027">
    <property type="protein sequence ID" value="MFC3284646.1"/>
    <property type="molecule type" value="Genomic_DNA"/>
</dbReference>
<dbReference type="Gene3D" id="3.50.50.60">
    <property type="entry name" value="FAD/NAD(P)-binding domain"/>
    <property type="match status" value="1"/>
</dbReference>
<dbReference type="InterPro" id="IPR023753">
    <property type="entry name" value="FAD/NAD-binding_dom"/>
</dbReference>
<evidence type="ECO:0000256" key="9">
    <source>
        <dbReference type="ARBA" id="ARBA00023014"/>
    </source>
</evidence>
<dbReference type="SUPFAM" id="SSF51905">
    <property type="entry name" value="FAD/NAD(P)-binding domain"/>
    <property type="match status" value="1"/>
</dbReference>
<evidence type="ECO:0000256" key="6">
    <source>
        <dbReference type="ARBA" id="ARBA00022723"/>
    </source>
</evidence>
<keyword evidence="13" id="KW-1185">Reference proteome</keyword>
<comment type="similarity">
    <text evidence="3">In the N-terminal section; belongs to the NADH:flavin oxidoreductase/NADH oxidase family.</text>
</comment>
<feature type="domain" description="NADH:flavin oxidoreductase/NADH oxidase N-terminal" evidence="10">
    <location>
        <begin position="22"/>
        <end position="345"/>
    </location>
</feature>
<dbReference type="Gene3D" id="3.40.50.720">
    <property type="entry name" value="NAD(P)-binding Rossmann-like Domain"/>
    <property type="match status" value="1"/>
</dbReference>
<dbReference type="PRINTS" id="PR00411">
    <property type="entry name" value="PNDRDTASEI"/>
</dbReference>
<dbReference type="InterPro" id="IPR051793">
    <property type="entry name" value="NADH:flavin_oxidoreductase"/>
</dbReference>
<dbReference type="CDD" id="cd02930">
    <property type="entry name" value="DCR_FMN"/>
    <property type="match status" value="1"/>
</dbReference>
<dbReference type="Proteomes" id="UP001595579">
    <property type="component" value="Unassembled WGS sequence"/>
</dbReference>
<comment type="caution">
    <text evidence="12">The sequence shown here is derived from an EMBL/GenBank/DDBJ whole genome shotgun (WGS) entry which is preliminary data.</text>
</comment>
<evidence type="ECO:0000256" key="8">
    <source>
        <dbReference type="ARBA" id="ARBA00023004"/>
    </source>
</evidence>
<dbReference type="PANTHER" id="PTHR42917:SF2">
    <property type="entry name" value="2,4-DIENOYL-COA REDUCTASE [(2E)-ENOYL-COA-PRODUCING]"/>
    <property type="match status" value="1"/>
</dbReference>
<evidence type="ECO:0000256" key="1">
    <source>
        <dbReference type="ARBA" id="ARBA00001917"/>
    </source>
</evidence>
<dbReference type="Pfam" id="PF00724">
    <property type="entry name" value="Oxidored_FMN"/>
    <property type="match status" value="1"/>
</dbReference>
<evidence type="ECO:0000256" key="5">
    <source>
        <dbReference type="ARBA" id="ARBA00022643"/>
    </source>
</evidence>
<evidence type="ECO:0000256" key="4">
    <source>
        <dbReference type="ARBA" id="ARBA00022630"/>
    </source>
</evidence>
<dbReference type="SUPFAM" id="SSF51971">
    <property type="entry name" value="Nucleotide-binding domain"/>
    <property type="match status" value="1"/>
</dbReference>
<keyword evidence="7" id="KW-0560">Oxidoreductase</keyword>
<comment type="cofactor">
    <cofactor evidence="1">
        <name>FMN</name>
        <dbReference type="ChEBI" id="CHEBI:58210"/>
    </cofactor>
</comment>
<dbReference type="RefSeq" id="WP_386774825.1">
    <property type="nucleotide sequence ID" value="NZ_JBHRUG010000027.1"/>
</dbReference>
<protein>
    <submittedName>
        <fullName evidence="12">FAD-dependent oxidoreductase</fullName>
    </submittedName>
</protein>